<dbReference type="InterPro" id="IPR032782">
    <property type="entry name" value="KhpB_N"/>
</dbReference>
<sequence>MGPKKRAPRVIEVEGKTSQDAIQAALTKLGVSRNMVNVKILAEGEQGLYGMSGMKLAKVRVSLKDI</sequence>
<dbReference type="Pfam" id="PF14804">
    <property type="entry name" value="Jag_N"/>
    <property type="match status" value="1"/>
</dbReference>
<reference evidence="2 3" key="1">
    <citation type="submission" date="2017-09" db="EMBL/GenBank/DDBJ databases">
        <title>Depth-based differentiation of microbial function through sediment-hosted aquifers and enrichment of novel symbionts in the deep terrestrial subsurface.</title>
        <authorList>
            <person name="Probst A.J."/>
            <person name="Ladd B."/>
            <person name="Jarett J.K."/>
            <person name="Geller-Mcgrath D.E."/>
            <person name="Sieber C.M."/>
            <person name="Emerson J.B."/>
            <person name="Anantharaman K."/>
            <person name="Thomas B.C."/>
            <person name="Malmstrom R."/>
            <person name="Stieglmeier M."/>
            <person name="Klingl A."/>
            <person name="Woyke T."/>
            <person name="Ryan C.M."/>
            <person name="Banfield J.F."/>
        </authorList>
    </citation>
    <scope>NUCLEOTIDE SEQUENCE [LARGE SCALE GENOMIC DNA]</scope>
    <source>
        <strain evidence="2">CG12_big_fil_rev_8_21_14_0_65_43_15</strain>
    </source>
</reference>
<evidence type="ECO:0000313" key="3">
    <source>
        <dbReference type="Proteomes" id="UP000231267"/>
    </source>
</evidence>
<dbReference type="InterPro" id="IPR038247">
    <property type="entry name" value="Jag_N_dom_sf"/>
</dbReference>
<feature type="domain" description="RNA-binding protein KhpB N-terminal" evidence="1">
    <location>
        <begin position="12"/>
        <end position="64"/>
    </location>
</feature>
<dbReference type="Gene3D" id="3.30.30.80">
    <property type="entry name" value="probable RNA-binding protein from clostridium symbiosum atcc 14940"/>
    <property type="match status" value="1"/>
</dbReference>
<organism evidence="2 3">
    <name type="scientific">Candidatus Taenaricola geysiri</name>
    <dbReference type="NCBI Taxonomy" id="1974752"/>
    <lineage>
        <taxon>Bacteria</taxon>
        <taxon>Pseudomonadati</taxon>
        <taxon>Candidatus Omnitrophota</taxon>
        <taxon>Candidatus Taenaricola</taxon>
    </lineage>
</organism>
<dbReference type="EMBL" id="PFGP01000035">
    <property type="protein sequence ID" value="PIW66680.1"/>
    <property type="molecule type" value="Genomic_DNA"/>
</dbReference>
<evidence type="ECO:0000313" key="2">
    <source>
        <dbReference type="EMBL" id="PIW66680.1"/>
    </source>
</evidence>
<dbReference type="AlphaFoldDB" id="A0A2J0LKV9"/>
<dbReference type="Proteomes" id="UP000231267">
    <property type="component" value="Unassembled WGS sequence"/>
</dbReference>
<name>A0A2J0LKV9_9BACT</name>
<gene>
    <name evidence="2" type="ORF">COW11_01960</name>
</gene>
<dbReference type="SMART" id="SM01245">
    <property type="entry name" value="Jag_N"/>
    <property type="match status" value="1"/>
</dbReference>
<protein>
    <recommendedName>
        <fullName evidence="1">RNA-binding protein KhpB N-terminal domain-containing protein</fullName>
    </recommendedName>
</protein>
<accession>A0A2J0LKV9</accession>
<proteinExistence type="predicted"/>
<comment type="caution">
    <text evidence="2">The sequence shown here is derived from an EMBL/GenBank/DDBJ whole genome shotgun (WGS) entry which is preliminary data.</text>
</comment>
<evidence type="ECO:0000259" key="1">
    <source>
        <dbReference type="SMART" id="SM01245"/>
    </source>
</evidence>